<dbReference type="AlphaFoldDB" id="A0A162BB76"/>
<dbReference type="PATRIC" id="fig|1365257.3.peg.475"/>
<comment type="caution">
    <text evidence="1">The sequence shown here is derived from an EMBL/GenBank/DDBJ whole genome shotgun (WGS) entry which is preliminary data.</text>
</comment>
<name>A0A162BB76_9GAMM</name>
<reference evidence="1 2" key="1">
    <citation type="submission" date="2013-07" db="EMBL/GenBank/DDBJ databases">
        <title>Comparative Genomic and Metabolomic Analysis of Twelve Strains of Pseudoalteromonas luteoviolacea.</title>
        <authorList>
            <person name="Vynne N.G."/>
            <person name="Mansson M."/>
            <person name="Gram L."/>
        </authorList>
    </citation>
    <scope>NUCLEOTIDE SEQUENCE [LARGE SCALE GENOMIC DNA]</scope>
    <source>
        <strain evidence="1 2">S4060-1</strain>
    </source>
</reference>
<dbReference type="EMBL" id="AUXX01000004">
    <property type="protein sequence ID" value="KZN69558.1"/>
    <property type="molecule type" value="Genomic_DNA"/>
</dbReference>
<dbReference type="Proteomes" id="UP000076661">
    <property type="component" value="Unassembled WGS sequence"/>
</dbReference>
<accession>A0A162BB76</accession>
<organism evidence="1 2">
    <name type="scientific">Pseudoalteromonas luteoviolacea S4060-1</name>
    <dbReference type="NCBI Taxonomy" id="1365257"/>
    <lineage>
        <taxon>Bacteria</taxon>
        <taxon>Pseudomonadati</taxon>
        <taxon>Pseudomonadota</taxon>
        <taxon>Gammaproteobacteria</taxon>
        <taxon>Alteromonadales</taxon>
        <taxon>Pseudoalteromonadaceae</taxon>
        <taxon>Pseudoalteromonas</taxon>
    </lineage>
</organism>
<protein>
    <recommendedName>
        <fullName evidence="3">Amidohydrolase-related domain-containing protein</fullName>
    </recommendedName>
</protein>
<proteinExistence type="predicted"/>
<evidence type="ECO:0000313" key="1">
    <source>
        <dbReference type="EMBL" id="KZN69558.1"/>
    </source>
</evidence>
<dbReference type="SUPFAM" id="SSF51556">
    <property type="entry name" value="Metallo-dependent hydrolases"/>
    <property type="match status" value="1"/>
</dbReference>
<sequence length="372" mass="42882">MYAEVAVIKQLGAISAAVMLLSGCVQTQNARTMEMFKKDSAQCYNRATMPHTFVVDAHNHFRPFGGNALPINELNTYFERLGILFVNVFGIGQMVPLDCDYFYNCPTAQVKPSIKNDFSNAANYYEHAPQGTHLTLSMSFPDLNAPQDIAHKMDLLEHEYPNTFTWMGEVNLVKQALFINRHRTTAIENIAKWNEFMAKLRSPRGPGSTPIPISIHADIGSNKEPEKFLYLMEEVLKQYPDNPIVWVHMGLSRELTNLDPKRHTEILSRLLDQYPKLMLDISWRVLYDEYFKHEAIRDHYVAFLNQYSTRILPGSDFVATDTKRFKHYAKEVELTSYINQFLDNNAFRNIALGQNYFDLMNLDFEAPVICEE</sequence>
<dbReference type="InterPro" id="IPR032466">
    <property type="entry name" value="Metal_Hydrolase"/>
</dbReference>
<gene>
    <name evidence="1" type="ORF">N478_10440</name>
</gene>
<dbReference type="Gene3D" id="3.20.20.140">
    <property type="entry name" value="Metal-dependent hydrolases"/>
    <property type="match status" value="1"/>
</dbReference>
<evidence type="ECO:0008006" key="3">
    <source>
        <dbReference type="Google" id="ProtNLM"/>
    </source>
</evidence>
<evidence type="ECO:0000313" key="2">
    <source>
        <dbReference type="Proteomes" id="UP000076661"/>
    </source>
</evidence>